<sequence length="137" mass="15228">MDREEIKKILPHREPMLLIDEVTLQGGIAVGKYTVRGDEFFLQGHFPGNPVVPGVILCEMMAQSACILIEAGKNFTPYYTGMNNIRFKRKVLPGETIEFKSELTKAKAPFYFMKSEGFVDGKLAVCGEFSFAAIAGE</sequence>
<proteinExistence type="predicted"/>
<dbReference type="PANTHER" id="PTHR30272:SF1">
    <property type="entry name" value="3-HYDROXYACYL-[ACYL-CARRIER-PROTEIN] DEHYDRATASE"/>
    <property type="match status" value="1"/>
</dbReference>
<dbReference type="EC" id="4.2.1.59" evidence="2"/>
<dbReference type="SUPFAM" id="SSF54637">
    <property type="entry name" value="Thioesterase/thiol ester dehydrase-isomerase"/>
    <property type="match status" value="1"/>
</dbReference>
<accession>A0A644Y7F3</accession>
<dbReference type="InterPro" id="IPR013114">
    <property type="entry name" value="FabA_FabZ"/>
</dbReference>
<dbReference type="Pfam" id="PF07977">
    <property type="entry name" value="FabA"/>
    <property type="match status" value="1"/>
</dbReference>
<reference evidence="2" key="1">
    <citation type="submission" date="2019-08" db="EMBL/GenBank/DDBJ databases">
        <authorList>
            <person name="Kucharzyk K."/>
            <person name="Murdoch R.W."/>
            <person name="Higgins S."/>
            <person name="Loffler F."/>
        </authorList>
    </citation>
    <scope>NUCLEOTIDE SEQUENCE</scope>
</reference>
<comment type="caution">
    <text evidence="2">The sequence shown here is derived from an EMBL/GenBank/DDBJ whole genome shotgun (WGS) entry which is preliminary data.</text>
</comment>
<dbReference type="EMBL" id="VSSQ01004217">
    <property type="protein sequence ID" value="MPM24239.1"/>
    <property type="molecule type" value="Genomic_DNA"/>
</dbReference>
<dbReference type="NCBIfam" id="NF000582">
    <property type="entry name" value="PRK00006.1"/>
    <property type="match status" value="1"/>
</dbReference>
<dbReference type="InterPro" id="IPR029069">
    <property type="entry name" value="HotDog_dom_sf"/>
</dbReference>
<dbReference type="AlphaFoldDB" id="A0A644Y7F3"/>
<organism evidence="2">
    <name type="scientific">bioreactor metagenome</name>
    <dbReference type="NCBI Taxonomy" id="1076179"/>
    <lineage>
        <taxon>unclassified sequences</taxon>
        <taxon>metagenomes</taxon>
        <taxon>ecological metagenomes</taxon>
    </lineage>
</organism>
<keyword evidence="1 2" id="KW-0456">Lyase</keyword>
<dbReference type="Gene3D" id="3.10.129.10">
    <property type="entry name" value="Hotdog Thioesterase"/>
    <property type="match status" value="1"/>
</dbReference>
<dbReference type="CDD" id="cd01288">
    <property type="entry name" value="FabZ"/>
    <property type="match status" value="1"/>
</dbReference>
<name>A0A644Y7F3_9ZZZZ</name>
<evidence type="ECO:0000256" key="1">
    <source>
        <dbReference type="ARBA" id="ARBA00023239"/>
    </source>
</evidence>
<protein>
    <submittedName>
        <fullName evidence="2">3-hydroxyacyl-[acyl-carrier-protein] dehydratase FabZ</fullName>
        <ecNumber evidence="2">4.2.1.59</ecNumber>
    </submittedName>
</protein>
<gene>
    <name evidence="2" type="primary">fabZ_13</name>
    <name evidence="2" type="ORF">SDC9_70720</name>
</gene>
<dbReference type="PANTHER" id="PTHR30272">
    <property type="entry name" value="3-HYDROXYACYL-[ACYL-CARRIER-PROTEIN] DEHYDRATASE"/>
    <property type="match status" value="1"/>
</dbReference>
<evidence type="ECO:0000313" key="2">
    <source>
        <dbReference type="EMBL" id="MPM24239.1"/>
    </source>
</evidence>
<dbReference type="GO" id="GO:0019171">
    <property type="term" value="F:(3R)-hydroxyacyl-[acyl-carrier-protein] dehydratase activity"/>
    <property type="evidence" value="ECO:0007669"/>
    <property type="project" value="UniProtKB-EC"/>
</dbReference>